<dbReference type="EMBL" id="CAADIG010000021">
    <property type="protein sequence ID" value="VFR46848.1"/>
    <property type="molecule type" value="Genomic_DNA"/>
</dbReference>
<sequence length="40" mass="4264">MVESQVRAAQTGDARLKSCLKRPTFPPVPALAQALRSPAT</sequence>
<organism evidence="3">
    <name type="scientific">plant metagenome</name>
    <dbReference type="NCBI Taxonomy" id="1297885"/>
    <lineage>
        <taxon>unclassified sequences</taxon>
        <taxon>metagenomes</taxon>
        <taxon>organismal metagenomes</taxon>
    </lineage>
</organism>
<reference evidence="3" key="1">
    <citation type="submission" date="2019-03" db="EMBL/GenBank/DDBJ databases">
        <authorList>
            <person name="Danneels B."/>
        </authorList>
    </citation>
    <scope>NUCLEOTIDE SEQUENCE</scope>
</reference>
<accession>A0A484TEG7</accession>
<gene>
    <name evidence="2" type="ORF">ANT2_1154</name>
    <name evidence="3" type="ORF">ANT3_1155</name>
</gene>
<proteinExistence type="predicted"/>
<evidence type="ECO:0000313" key="3">
    <source>
        <dbReference type="EMBL" id="VFR72480.1"/>
    </source>
</evidence>
<evidence type="ECO:0000313" key="2">
    <source>
        <dbReference type="EMBL" id="VFR46848.1"/>
    </source>
</evidence>
<evidence type="ECO:0000256" key="1">
    <source>
        <dbReference type="SAM" id="MobiDB-lite"/>
    </source>
</evidence>
<dbReference type="AlphaFoldDB" id="A0A484TEG7"/>
<feature type="region of interest" description="Disordered" evidence="1">
    <location>
        <begin position="1"/>
        <end position="25"/>
    </location>
</feature>
<protein>
    <submittedName>
        <fullName evidence="3">Uncharacterized protein</fullName>
    </submittedName>
</protein>
<dbReference type="EMBL" id="CAADID010000022">
    <property type="protein sequence ID" value="VFR72480.1"/>
    <property type="molecule type" value="Genomic_DNA"/>
</dbReference>
<name>A0A484TEG7_9ZZZZ</name>